<dbReference type="InterPro" id="IPR019826">
    <property type="entry name" value="Carboxylesterase_B_AS"/>
</dbReference>
<evidence type="ECO:0000256" key="2">
    <source>
        <dbReference type="ARBA" id="ARBA00022801"/>
    </source>
</evidence>
<keyword evidence="2 3" id="KW-0378">Hydrolase</keyword>
<evidence type="ECO:0000256" key="1">
    <source>
        <dbReference type="ARBA" id="ARBA00005964"/>
    </source>
</evidence>
<dbReference type="InterPro" id="IPR050309">
    <property type="entry name" value="Type-B_Carboxylest/Lipase"/>
</dbReference>
<gene>
    <name evidence="5" type="ORF">PC9H_011357</name>
</gene>
<dbReference type="GeneID" id="59381175"/>
<comment type="similarity">
    <text evidence="1 3">Belongs to the type-B carboxylesterase/lipase family.</text>
</comment>
<dbReference type="VEuPathDB" id="FungiDB:PC9H_011357"/>
<dbReference type="InterPro" id="IPR002018">
    <property type="entry name" value="CarbesteraseB"/>
</dbReference>
<evidence type="ECO:0000313" key="6">
    <source>
        <dbReference type="Proteomes" id="UP000623687"/>
    </source>
</evidence>
<organism evidence="5 6">
    <name type="scientific">Pleurotus ostreatus</name>
    <name type="common">Oyster mushroom</name>
    <name type="synonym">White-rot fungus</name>
    <dbReference type="NCBI Taxonomy" id="5322"/>
    <lineage>
        <taxon>Eukaryota</taxon>
        <taxon>Fungi</taxon>
        <taxon>Dikarya</taxon>
        <taxon>Basidiomycota</taxon>
        <taxon>Agaricomycotina</taxon>
        <taxon>Agaricomycetes</taxon>
        <taxon>Agaricomycetidae</taxon>
        <taxon>Agaricales</taxon>
        <taxon>Pleurotineae</taxon>
        <taxon>Pleurotaceae</taxon>
        <taxon>Pleurotus</taxon>
    </lineage>
</organism>
<evidence type="ECO:0000313" key="5">
    <source>
        <dbReference type="EMBL" id="KAF7420839.1"/>
    </source>
</evidence>
<dbReference type="GO" id="GO:0016787">
    <property type="term" value="F:hydrolase activity"/>
    <property type="evidence" value="ECO:0007669"/>
    <property type="project" value="UniProtKB-KW"/>
</dbReference>
<feature type="signal peptide" evidence="3">
    <location>
        <begin position="1"/>
        <end position="25"/>
    </location>
</feature>
<dbReference type="InterPro" id="IPR029058">
    <property type="entry name" value="AB_hydrolase_fold"/>
</dbReference>
<dbReference type="Pfam" id="PF00135">
    <property type="entry name" value="COesterase"/>
    <property type="match status" value="1"/>
</dbReference>
<dbReference type="Proteomes" id="UP000623687">
    <property type="component" value="Unassembled WGS sequence"/>
</dbReference>
<dbReference type="PROSITE" id="PS51257">
    <property type="entry name" value="PROKAR_LIPOPROTEIN"/>
    <property type="match status" value="1"/>
</dbReference>
<dbReference type="RefSeq" id="XP_036626697.1">
    <property type="nucleotide sequence ID" value="XM_036780842.1"/>
</dbReference>
<dbReference type="EMBL" id="JACETU010000009">
    <property type="protein sequence ID" value="KAF7420839.1"/>
    <property type="molecule type" value="Genomic_DNA"/>
</dbReference>
<accession>A0A8H7DP72</accession>
<keyword evidence="6" id="KW-1185">Reference proteome</keyword>
<feature type="chain" id="PRO_5034543652" description="Carboxylic ester hydrolase" evidence="3">
    <location>
        <begin position="26"/>
        <end position="558"/>
    </location>
</feature>
<dbReference type="EC" id="3.1.1.-" evidence="3"/>
<dbReference type="PANTHER" id="PTHR11559">
    <property type="entry name" value="CARBOXYLESTERASE"/>
    <property type="match status" value="1"/>
</dbReference>
<dbReference type="OrthoDB" id="408631at2759"/>
<dbReference type="PROSITE" id="PS00122">
    <property type="entry name" value="CARBOXYLESTERASE_B_1"/>
    <property type="match status" value="1"/>
</dbReference>
<proteinExistence type="inferred from homology"/>
<dbReference type="Gene3D" id="3.40.50.1820">
    <property type="entry name" value="alpha/beta hydrolase"/>
    <property type="match status" value="1"/>
</dbReference>
<keyword evidence="3" id="KW-0732">Signal</keyword>
<protein>
    <recommendedName>
        <fullName evidence="3">Carboxylic ester hydrolase</fullName>
        <ecNumber evidence="3">3.1.1.-</ecNumber>
    </recommendedName>
</protein>
<sequence length="558" mass="60792">MNFKLCSSFLAVLCVVALAVSAASCSRTPVVALDYSTFEGFTVGNVSQYLGMPFAAPPVGQLRFRKPSPPLHKRGVHRATEFGPACPQQALSPLPGIDFAGNYSSISEDCETRCFRLSRMPRLIYNFRPLNQRGFEIGDATDTPASTLVERSIALGQPVIVVIPNYRINGLGFLAGREVLEAGVSNLGLHDQRFALEWIQKYISDFGGDPHKVTIWGVSAGAVSVALHLLNPNGNSLFHAAFMESGGPLQIPKVSDGQKEYDAIVDTVGCTHHRDTLACLRTVPLNALTAAINETRDIFSFSSLNLAWIPRVDGDLIKEEPYTLIRRKAYVKVPFITGNCDDEGTLFSLSNMNITFVDNYLPSATAEQIQRIANVYPDDPSQARSHFAIAPTMTLIQKQGSPFDTGTANALTPQFKRLAAVQGDIFFQGPRRFLLETASETQNAWGYLNKQGKTSSSLGASHASDGGEWFGSRNPTEPFAVGAMINFINTFDPNVPANPHCVPKSSLFWPQWQASTGVPILVFSDPSKLSISNDTFRAEPMRVLNEILSLGAIESTPL</sequence>
<name>A0A8H7DP72_PLEOS</name>
<evidence type="ECO:0000256" key="3">
    <source>
        <dbReference type="RuleBase" id="RU361235"/>
    </source>
</evidence>
<evidence type="ECO:0000259" key="4">
    <source>
        <dbReference type="Pfam" id="PF00135"/>
    </source>
</evidence>
<reference evidence="5" key="1">
    <citation type="submission" date="2019-07" db="EMBL/GenBank/DDBJ databases">
        <authorList>
            <person name="Palmer J.M."/>
        </authorList>
    </citation>
    <scope>NUCLEOTIDE SEQUENCE</scope>
    <source>
        <strain evidence="5">PC9</strain>
    </source>
</reference>
<feature type="domain" description="Carboxylesterase type B" evidence="4">
    <location>
        <begin position="28"/>
        <end position="471"/>
    </location>
</feature>
<dbReference type="AlphaFoldDB" id="A0A8H7DP72"/>
<dbReference type="SUPFAM" id="SSF53474">
    <property type="entry name" value="alpha/beta-Hydrolases"/>
    <property type="match status" value="1"/>
</dbReference>
<comment type="caution">
    <text evidence="5">The sequence shown here is derived from an EMBL/GenBank/DDBJ whole genome shotgun (WGS) entry which is preliminary data.</text>
</comment>